<proteinExistence type="predicted"/>
<protein>
    <submittedName>
        <fullName evidence="2">Uncharacterized protein</fullName>
    </submittedName>
</protein>
<dbReference type="RefSeq" id="WP_169488408.1">
    <property type="nucleotide sequence ID" value="NZ_JABBGJ010000031.1"/>
</dbReference>
<evidence type="ECO:0000313" key="2">
    <source>
        <dbReference type="EMBL" id="NMM01582.1"/>
    </source>
</evidence>
<organism evidence="2 3">
    <name type="scientific">Paraburkholderia polaris</name>
    <dbReference type="NCBI Taxonomy" id="2728848"/>
    <lineage>
        <taxon>Bacteria</taxon>
        <taxon>Pseudomonadati</taxon>
        <taxon>Pseudomonadota</taxon>
        <taxon>Betaproteobacteria</taxon>
        <taxon>Burkholderiales</taxon>
        <taxon>Burkholderiaceae</taxon>
        <taxon>Paraburkholderia</taxon>
    </lineage>
</organism>
<comment type="caution">
    <text evidence="2">The sequence shown here is derived from an EMBL/GenBank/DDBJ whole genome shotgun (WGS) entry which is preliminary data.</text>
</comment>
<evidence type="ECO:0000256" key="1">
    <source>
        <dbReference type="SAM" id="MobiDB-lite"/>
    </source>
</evidence>
<dbReference type="Proteomes" id="UP000544134">
    <property type="component" value="Unassembled WGS sequence"/>
</dbReference>
<reference evidence="2 3" key="1">
    <citation type="submission" date="2020-04" db="EMBL/GenBank/DDBJ databases">
        <title>Paraburkholderia sp. RP-4-7 isolated from soil.</title>
        <authorList>
            <person name="Dahal R.H."/>
        </authorList>
    </citation>
    <scope>NUCLEOTIDE SEQUENCE [LARGE SCALE GENOMIC DNA]</scope>
    <source>
        <strain evidence="2 3">RP-4-7</strain>
    </source>
</reference>
<name>A0A848IH89_9BURK</name>
<accession>A0A848IH89</accession>
<sequence length="47" mass="5467">MDDSTLVPADDWETQARGTNDDEYQIYQTNAQALGWPIKTYDEWLNS</sequence>
<evidence type="ECO:0000313" key="3">
    <source>
        <dbReference type="Proteomes" id="UP000544134"/>
    </source>
</evidence>
<gene>
    <name evidence="2" type="ORF">HHL24_27045</name>
</gene>
<dbReference type="AlphaFoldDB" id="A0A848IH89"/>
<feature type="region of interest" description="Disordered" evidence="1">
    <location>
        <begin position="1"/>
        <end position="20"/>
    </location>
</feature>
<dbReference type="EMBL" id="JABBGJ010000031">
    <property type="protein sequence ID" value="NMM01582.1"/>
    <property type="molecule type" value="Genomic_DNA"/>
</dbReference>
<keyword evidence="3" id="KW-1185">Reference proteome</keyword>